<organism evidence="1 2">
    <name type="scientific">Thalassotalea fonticola</name>
    <dbReference type="NCBI Taxonomy" id="3065649"/>
    <lineage>
        <taxon>Bacteria</taxon>
        <taxon>Pseudomonadati</taxon>
        <taxon>Pseudomonadota</taxon>
        <taxon>Gammaproteobacteria</taxon>
        <taxon>Alteromonadales</taxon>
        <taxon>Colwelliaceae</taxon>
        <taxon>Thalassotalea</taxon>
    </lineage>
</organism>
<proteinExistence type="predicted"/>
<evidence type="ECO:0008006" key="3">
    <source>
        <dbReference type="Google" id="ProtNLM"/>
    </source>
</evidence>
<evidence type="ECO:0000313" key="2">
    <source>
        <dbReference type="Proteomes" id="UP001301442"/>
    </source>
</evidence>
<dbReference type="EMBL" id="CP136600">
    <property type="protein sequence ID" value="WOH37676.1"/>
    <property type="molecule type" value="Genomic_DNA"/>
</dbReference>
<evidence type="ECO:0000313" key="1">
    <source>
        <dbReference type="EMBL" id="WOH37676.1"/>
    </source>
</evidence>
<gene>
    <name evidence="1" type="ORF">RI844_00080</name>
</gene>
<keyword evidence="2" id="KW-1185">Reference proteome</keyword>
<sequence>MVFPVAFESNDKNEPIIRFKDKSGVEHPFFVADSPLAKRLSGLTQIMHDLNHAHELMATIKNIENSEVAYSLWMSAIITYGKCFATAKGRKIKIEEDHVRQYDEEAIEFHSSILKMRNEYFAHAGVNEYEKASTIVILEPESQGKGVAGVNHFNVKHSKPSEDFCIYFCHLCKKLYDVIEGIGEGVHQKVLDEYRAKNIDELYTKIKT</sequence>
<name>A0ABZ0GPE9_9GAMM</name>
<protein>
    <recommendedName>
        <fullName evidence="3">Apea-like HEPN domain-containing protein</fullName>
    </recommendedName>
</protein>
<reference evidence="1 2" key="1">
    <citation type="submission" date="2023-09" db="EMBL/GenBank/DDBJ databases">
        <authorList>
            <person name="Qi X."/>
        </authorList>
    </citation>
    <scope>NUCLEOTIDE SEQUENCE [LARGE SCALE GENOMIC DNA]</scope>
    <source>
        <strain evidence="1 2">S1-1</strain>
    </source>
</reference>
<dbReference type="RefSeq" id="WP_348396454.1">
    <property type="nucleotide sequence ID" value="NZ_CP136600.1"/>
</dbReference>
<dbReference type="Proteomes" id="UP001301442">
    <property type="component" value="Chromosome"/>
</dbReference>
<accession>A0ABZ0GPE9</accession>